<feature type="region of interest" description="Disordered" evidence="1">
    <location>
        <begin position="370"/>
        <end position="398"/>
    </location>
</feature>
<feature type="region of interest" description="Disordered" evidence="1">
    <location>
        <begin position="538"/>
        <end position="574"/>
    </location>
</feature>
<evidence type="ECO:0000313" key="3">
    <source>
        <dbReference type="Proteomes" id="UP000824998"/>
    </source>
</evidence>
<sequence>MAFRHSTYHAPPRVYTLPNEEQSQALATALAVRPDEGRVADSYEWILFSPSAESTTDRAYTTSTARTRTAGRSRISDLGSLDTAARSNAYNFDERSEKTEDVIEGEEEDGELDSLDSHLHEFGQEPSVYRPSGLRESGELSNTVLPTHDGLGSFRIDRTMMGEDVQEQLYAFEQYNPRRVKRRREGLEIGQLELENERAAGADRTRRIEEWRMGQSRLLVDEIQKETRRRKQSFSSERRSVVVDREQEDLATMSAVESVDSHETEVASDENESFWNRITKRVIQDLMGIDDDLLSIIFGESIPLDDDLSTTPPANRHIDSLLIPANQSKGSSWEYRLLERIAKELGLLVNQLSDHPGAFSTYLQTQQTPLPSAGLPAIPESSRDQQLSSQSTITTSPQDPEFIPTLQAAHAIPIPAATTSLASAPPIDEDATPRRSTTLTREEWERDLDIKMVFRYLRSRFTGKSSPSSSPPLPSYSSNIADYCSFSTSGTSHHATASTTETAARAARVRQHHPLVTRTRSNEHRRRSIERRTFKVSVPSPVPSNMLAKGSSSCASERMSVGNGKRNSGSSTRHYWDFGGNRSVGSGSLVSGAGGGMGSWGEV</sequence>
<evidence type="ECO:0000256" key="1">
    <source>
        <dbReference type="SAM" id="MobiDB-lite"/>
    </source>
</evidence>
<gene>
    <name evidence="2" type="ORF">BJ875DRAFT_48726</name>
</gene>
<organism evidence="2 3">
    <name type="scientific">Amylocarpus encephaloides</name>
    <dbReference type="NCBI Taxonomy" id="45428"/>
    <lineage>
        <taxon>Eukaryota</taxon>
        <taxon>Fungi</taxon>
        <taxon>Dikarya</taxon>
        <taxon>Ascomycota</taxon>
        <taxon>Pezizomycotina</taxon>
        <taxon>Leotiomycetes</taxon>
        <taxon>Helotiales</taxon>
        <taxon>Helotiales incertae sedis</taxon>
        <taxon>Amylocarpus</taxon>
    </lineage>
</organism>
<name>A0A9P7YR55_9HELO</name>
<reference evidence="2" key="1">
    <citation type="journal article" date="2021" name="IMA Fungus">
        <title>Genomic characterization of three marine fungi, including Emericellopsis atlantica sp. nov. with signatures of a generalist lifestyle and marine biomass degradation.</title>
        <authorList>
            <person name="Hagestad O.C."/>
            <person name="Hou L."/>
            <person name="Andersen J.H."/>
            <person name="Hansen E.H."/>
            <person name="Altermark B."/>
            <person name="Li C."/>
            <person name="Kuhnert E."/>
            <person name="Cox R.J."/>
            <person name="Crous P.W."/>
            <person name="Spatafora J.W."/>
            <person name="Lail K."/>
            <person name="Amirebrahimi M."/>
            <person name="Lipzen A."/>
            <person name="Pangilinan J."/>
            <person name="Andreopoulos W."/>
            <person name="Hayes R.D."/>
            <person name="Ng V."/>
            <person name="Grigoriev I.V."/>
            <person name="Jackson S.A."/>
            <person name="Sutton T.D.S."/>
            <person name="Dobson A.D.W."/>
            <person name="Rama T."/>
        </authorList>
    </citation>
    <scope>NUCLEOTIDE SEQUENCE</scope>
    <source>
        <strain evidence="2">TRa018bII</strain>
    </source>
</reference>
<evidence type="ECO:0000313" key="2">
    <source>
        <dbReference type="EMBL" id="KAG9238448.1"/>
    </source>
</evidence>
<accession>A0A9P7YR55</accession>
<proteinExistence type="predicted"/>
<protein>
    <submittedName>
        <fullName evidence="2">Uncharacterized protein</fullName>
    </submittedName>
</protein>
<dbReference type="OrthoDB" id="5402147at2759"/>
<feature type="compositionally biased region" description="Low complexity" evidence="1">
    <location>
        <begin position="385"/>
        <end position="398"/>
    </location>
</feature>
<dbReference type="EMBL" id="MU251370">
    <property type="protein sequence ID" value="KAG9238448.1"/>
    <property type="molecule type" value="Genomic_DNA"/>
</dbReference>
<keyword evidence="3" id="KW-1185">Reference proteome</keyword>
<comment type="caution">
    <text evidence="2">The sequence shown here is derived from an EMBL/GenBank/DDBJ whole genome shotgun (WGS) entry which is preliminary data.</text>
</comment>
<feature type="region of interest" description="Disordered" evidence="1">
    <location>
        <begin position="419"/>
        <end position="440"/>
    </location>
</feature>
<dbReference type="Proteomes" id="UP000824998">
    <property type="component" value="Unassembled WGS sequence"/>
</dbReference>
<dbReference type="AlphaFoldDB" id="A0A9P7YR55"/>